<dbReference type="InParanoid" id="A0A3P8UNU6"/>
<dbReference type="InterPro" id="IPR027921">
    <property type="entry name" value="NOPCHAP1"/>
</dbReference>
<dbReference type="Ensembl" id="ENSCSET00000004929.1">
    <property type="protein sequence ID" value="ENSCSEP00000004873.1"/>
    <property type="gene ID" value="ENSCSEG00000003158.1"/>
</dbReference>
<dbReference type="STRING" id="244447.ENSCSEP00000004873"/>
<evidence type="ECO:0000313" key="1">
    <source>
        <dbReference type="Ensembl" id="ENSCSEP00000004873.1"/>
    </source>
</evidence>
<reference evidence="1" key="2">
    <citation type="submission" date="2025-08" db="UniProtKB">
        <authorList>
            <consortium name="Ensembl"/>
        </authorList>
    </citation>
    <scope>IDENTIFICATION</scope>
</reference>
<dbReference type="OrthoDB" id="1112980at2759"/>
<dbReference type="PANTHER" id="PTHR28674:SF1">
    <property type="entry name" value="NOP PROTEIN CHAPERONE 1"/>
    <property type="match status" value="1"/>
</dbReference>
<dbReference type="Pfam" id="PF15370">
    <property type="entry name" value="NOPCHAP1"/>
    <property type="match status" value="1"/>
</dbReference>
<reference evidence="1" key="3">
    <citation type="submission" date="2025-09" db="UniProtKB">
        <authorList>
            <consortium name="Ensembl"/>
        </authorList>
    </citation>
    <scope>IDENTIFICATION</scope>
</reference>
<dbReference type="PANTHER" id="PTHR28674">
    <property type="entry name" value="SIMILAR TO DNA SEGMENT, CHR 10, WAYNE STATE UNIVERSITY 102,-EXPRESSED"/>
    <property type="match status" value="1"/>
</dbReference>
<dbReference type="GO" id="GO:0000492">
    <property type="term" value="P:box C/D snoRNP assembly"/>
    <property type="evidence" value="ECO:0007669"/>
    <property type="project" value="InterPro"/>
</dbReference>
<dbReference type="AlphaFoldDB" id="A0A3P8UNU6"/>
<dbReference type="CTD" id="121053"/>
<dbReference type="KEGG" id="csem:103382425"/>
<keyword evidence="2" id="KW-1185">Reference proteome</keyword>
<sequence length="164" mass="18017">MEPSRGKTCSQALLSCGNEDLGEKFLLKPKTGSTLQTERLPRSSVLDRLQTFLPQISKANEELEQQKEMAPPGHFDIECVDQAQKIIEMDIALVELSSSNEEADNEVIWEDSEEDSDLDDYVPEVTEENLKIPGSGVGKKVAGIQVLDNPEKVDISAPATCGKK</sequence>
<proteinExistence type="predicted"/>
<accession>A0A3P8UNU6</accession>
<dbReference type="GO" id="GO:0062064">
    <property type="term" value="F:box C/D methylation guide snoRNP complex binding"/>
    <property type="evidence" value="ECO:0007669"/>
    <property type="project" value="TreeGrafter"/>
</dbReference>
<protein>
    <submittedName>
        <fullName evidence="1">NOP protein chaperone 1</fullName>
    </submittedName>
</protein>
<dbReference type="OMA" id="ACIREDT"/>
<dbReference type="Proteomes" id="UP000265120">
    <property type="component" value="Chromosome 8"/>
</dbReference>
<name>A0A3P8UNU6_CYNSE</name>
<reference evidence="1 2" key="1">
    <citation type="journal article" date="2014" name="Nat. Genet.">
        <title>Whole-genome sequence of a flatfish provides insights into ZW sex chromosome evolution and adaptation to a benthic lifestyle.</title>
        <authorList>
            <person name="Chen S."/>
            <person name="Zhang G."/>
            <person name="Shao C."/>
            <person name="Huang Q."/>
            <person name="Liu G."/>
            <person name="Zhang P."/>
            <person name="Song W."/>
            <person name="An N."/>
            <person name="Chalopin D."/>
            <person name="Volff J.N."/>
            <person name="Hong Y."/>
            <person name="Li Q."/>
            <person name="Sha Z."/>
            <person name="Zhou H."/>
            <person name="Xie M."/>
            <person name="Yu Q."/>
            <person name="Liu Y."/>
            <person name="Xiang H."/>
            <person name="Wang N."/>
            <person name="Wu K."/>
            <person name="Yang C."/>
            <person name="Zhou Q."/>
            <person name="Liao X."/>
            <person name="Yang L."/>
            <person name="Hu Q."/>
            <person name="Zhang J."/>
            <person name="Meng L."/>
            <person name="Jin L."/>
            <person name="Tian Y."/>
            <person name="Lian J."/>
            <person name="Yang J."/>
            <person name="Miao G."/>
            <person name="Liu S."/>
            <person name="Liang Z."/>
            <person name="Yan F."/>
            <person name="Li Y."/>
            <person name="Sun B."/>
            <person name="Zhang H."/>
            <person name="Zhang J."/>
            <person name="Zhu Y."/>
            <person name="Du M."/>
            <person name="Zhao Y."/>
            <person name="Schartl M."/>
            <person name="Tang Q."/>
            <person name="Wang J."/>
        </authorList>
    </citation>
    <scope>NUCLEOTIDE SEQUENCE</scope>
</reference>
<dbReference type="GeneTree" id="ENSGT00940000165155"/>
<evidence type="ECO:0000313" key="2">
    <source>
        <dbReference type="Proteomes" id="UP000265120"/>
    </source>
</evidence>
<dbReference type="GeneID" id="103382425"/>
<organism evidence="1 2">
    <name type="scientific">Cynoglossus semilaevis</name>
    <name type="common">Tongue sole</name>
    <dbReference type="NCBI Taxonomy" id="244447"/>
    <lineage>
        <taxon>Eukaryota</taxon>
        <taxon>Metazoa</taxon>
        <taxon>Chordata</taxon>
        <taxon>Craniata</taxon>
        <taxon>Vertebrata</taxon>
        <taxon>Euteleostomi</taxon>
        <taxon>Actinopterygii</taxon>
        <taxon>Neopterygii</taxon>
        <taxon>Teleostei</taxon>
        <taxon>Neoteleostei</taxon>
        <taxon>Acanthomorphata</taxon>
        <taxon>Carangaria</taxon>
        <taxon>Pleuronectiformes</taxon>
        <taxon>Pleuronectoidei</taxon>
        <taxon>Cynoglossidae</taxon>
        <taxon>Cynoglossinae</taxon>
        <taxon>Cynoglossus</taxon>
    </lineage>
</organism>
<dbReference type="RefSeq" id="XP_008313445.1">
    <property type="nucleotide sequence ID" value="XM_008315223.3"/>
</dbReference>